<dbReference type="Proteomes" id="UP000782610">
    <property type="component" value="Unassembled WGS sequence"/>
</dbReference>
<dbReference type="InterPro" id="IPR012902">
    <property type="entry name" value="N_methyl_site"/>
</dbReference>
<gene>
    <name evidence="2" type="ORF">HY834_20565</name>
</gene>
<keyword evidence="1" id="KW-1133">Transmembrane helix</keyword>
<keyword evidence="1" id="KW-0812">Transmembrane</keyword>
<evidence type="ECO:0000313" key="3">
    <source>
        <dbReference type="Proteomes" id="UP000782610"/>
    </source>
</evidence>
<name>A0A933L5P5_9HYPH</name>
<evidence type="ECO:0000313" key="2">
    <source>
        <dbReference type="EMBL" id="MBI4924136.1"/>
    </source>
</evidence>
<dbReference type="NCBIfam" id="TIGR02532">
    <property type="entry name" value="IV_pilin_GFxxxE"/>
    <property type="match status" value="1"/>
</dbReference>
<proteinExistence type="predicted"/>
<sequence length="177" mass="18375">MSGASADAGFSILEVLVALAIASLVTMAIGGLFVLASTVHGRVDEAERVETALLDVQGLLRIASDAVDLMIARPAADGFALVDANPGAGASPGNDQNLSLRSKRAELARPDSAAAADLSIFEKASLEYLTVAAEGAVWKSAETLGGGKPVAVRFRLQLHARVWRPLIWIASSLDVGR</sequence>
<keyword evidence="1" id="KW-0472">Membrane</keyword>
<dbReference type="EMBL" id="JACRAF010000069">
    <property type="protein sequence ID" value="MBI4924136.1"/>
    <property type="molecule type" value="Genomic_DNA"/>
</dbReference>
<reference evidence="2" key="1">
    <citation type="submission" date="2020-07" db="EMBL/GenBank/DDBJ databases">
        <title>Huge and variable diversity of episymbiotic CPR bacteria and DPANN archaea in groundwater ecosystems.</title>
        <authorList>
            <person name="He C.Y."/>
            <person name="Keren R."/>
            <person name="Whittaker M."/>
            <person name="Farag I.F."/>
            <person name="Doudna J."/>
            <person name="Cate J.H.D."/>
            <person name="Banfield J.F."/>
        </authorList>
    </citation>
    <scope>NUCLEOTIDE SEQUENCE</scope>
    <source>
        <strain evidence="2">NC_groundwater_1586_Pr3_B-0.1um_66_15</strain>
    </source>
</reference>
<evidence type="ECO:0000256" key="1">
    <source>
        <dbReference type="SAM" id="Phobius"/>
    </source>
</evidence>
<protein>
    <submittedName>
        <fullName evidence="2">Prepilin-type N-terminal cleavage/methylation domain-containing protein</fullName>
    </submittedName>
</protein>
<comment type="caution">
    <text evidence="2">The sequence shown here is derived from an EMBL/GenBank/DDBJ whole genome shotgun (WGS) entry which is preliminary data.</text>
</comment>
<feature type="transmembrane region" description="Helical" evidence="1">
    <location>
        <begin position="12"/>
        <end position="35"/>
    </location>
</feature>
<organism evidence="2 3">
    <name type="scientific">Devosia nanyangense</name>
    <dbReference type="NCBI Taxonomy" id="1228055"/>
    <lineage>
        <taxon>Bacteria</taxon>
        <taxon>Pseudomonadati</taxon>
        <taxon>Pseudomonadota</taxon>
        <taxon>Alphaproteobacteria</taxon>
        <taxon>Hyphomicrobiales</taxon>
        <taxon>Devosiaceae</taxon>
        <taxon>Devosia</taxon>
    </lineage>
</organism>
<accession>A0A933L5P5</accession>
<dbReference type="AlphaFoldDB" id="A0A933L5P5"/>
<dbReference type="Pfam" id="PF07963">
    <property type="entry name" value="N_methyl"/>
    <property type="match status" value="1"/>
</dbReference>